<reference evidence="2 3" key="1">
    <citation type="submission" date="2019-05" db="EMBL/GenBank/DDBJ databases">
        <title>Another draft genome of Portunus trituberculatus and its Hox gene families provides insights of decapod evolution.</title>
        <authorList>
            <person name="Jeong J.-H."/>
            <person name="Song I."/>
            <person name="Kim S."/>
            <person name="Choi T."/>
            <person name="Kim D."/>
            <person name="Ryu S."/>
            <person name="Kim W."/>
        </authorList>
    </citation>
    <scope>NUCLEOTIDE SEQUENCE [LARGE SCALE GENOMIC DNA]</scope>
    <source>
        <tissue evidence="2">Muscle</tissue>
    </source>
</reference>
<dbReference type="AlphaFoldDB" id="A0A5B7F2K9"/>
<dbReference type="EMBL" id="VSRR010004989">
    <property type="protein sequence ID" value="MPC41261.1"/>
    <property type="molecule type" value="Genomic_DNA"/>
</dbReference>
<feature type="region of interest" description="Disordered" evidence="1">
    <location>
        <begin position="54"/>
        <end position="77"/>
    </location>
</feature>
<organism evidence="2 3">
    <name type="scientific">Portunus trituberculatus</name>
    <name type="common">Swimming crab</name>
    <name type="synonym">Neptunus trituberculatus</name>
    <dbReference type="NCBI Taxonomy" id="210409"/>
    <lineage>
        <taxon>Eukaryota</taxon>
        <taxon>Metazoa</taxon>
        <taxon>Ecdysozoa</taxon>
        <taxon>Arthropoda</taxon>
        <taxon>Crustacea</taxon>
        <taxon>Multicrustacea</taxon>
        <taxon>Malacostraca</taxon>
        <taxon>Eumalacostraca</taxon>
        <taxon>Eucarida</taxon>
        <taxon>Decapoda</taxon>
        <taxon>Pleocyemata</taxon>
        <taxon>Brachyura</taxon>
        <taxon>Eubrachyura</taxon>
        <taxon>Portunoidea</taxon>
        <taxon>Portunidae</taxon>
        <taxon>Portuninae</taxon>
        <taxon>Portunus</taxon>
    </lineage>
</organism>
<evidence type="ECO:0000313" key="2">
    <source>
        <dbReference type="EMBL" id="MPC41261.1"/>
    </source>
</evidence>
<evidence type="ECO:0000256" key="1">
    <source>
        <dbReference type="SAM" id="MobiDB-lite"/>
    </source>
</evidence>
<protein>
    <submittedName>
        <fullName evidence="2">Uncharacterized protein</fullName>
    </submittedName>
</protein>
<evidence type="ECO:0000313" key="3">
    <source>
        <dbReference type="Proteomes" id="UP000324222"/>
    </source>
</evidence>
<proteinExistence type="predicted"/>
<accession>A0A5B7F2K9</accession>
<sequence length="77" mass="8585">MSLLLPLPTTNTVWGRVCISRGGASGATTPRHHLASPRLLHSSRWRKNGMRMSGRLQSGMKRPSVWRQKSPQSPPLK</sequence>
<gene>
    <name evidence="2" type="ORF">E2C01_034849</name>
</gene>
<dbReference type="Proteomes" id="UP000324222">
    <property type="component" value="Unassembled WGS sequence"/>
</dbReference>
<keyword evidence="3" id="KW-1185">Reference proteome</keyword>
<name>A0A5B7F2K9_PORTR</name>
<comment type="caution">
    <text evidence="2">The sequence shown here is derived from an EMBL/GenBank/DDBJ whole genome shotgun (WGS) entry which is preliminary data.</text>
</comment>